<organism evidence="1 2">
    <name type="scientific">Trichinella nelsoni</name>
    <dbReference type="NCBI Taxonomy" id="6336"/>
    <lineage>
        <taxon>Eukaryota</taxon>
        <taxon>Metazoa</taxon>
        <taxon>Ecdysozoa</taxon>
        <taxon>Nematoda</taxon>
        <taxon>Enoplea</taxon>
        <taxon>Dorylaimia</taxon>
        <taxon>Trichinellida</taxon>
        <taxon>Trichinellidae</taxon>
        <taxon>Trichinella</taxon>
    </lineage>
</organism>
<dbReference type="AlphaFoldDB" id="A0A0V0RM21"/>
<evidence type="ECO:0000313" key="2">
    <source>
        <dbReference type="Proteomes" id="UP000054630"/>
    </source>
</evidence>
<reference evidence="1 2" key="1">
    <citation type="submission" date="2015-01" db="EMBL/GenBank/DDBJ databases">
        <title>Evolution of Trichinella species and genotypes.</title>
        <authorList>
            <person name="Korhonen P.K."/>
            <person name="Edoardo P."/>
            <person name="Giuseppe L.R."/>
            <person name="Gasser R.B."/>
        </authorList>
    </citation>
    <scope>NUCLEOTIDE SEQUENCE [LARGE SCALE GENOMIC DNA]</scope>
    <source>
        <strain evidence="1">ISS37</strain>
    </source>
</reference>
<evidence type="ECO:0000313" key="1">
    <source>
        <dbReference type="EMBL" id="KRX15515.1"/>
    </source>
</evidence>
<accession>A0A0V0RM21</accession>
<comment type="caution">
    <text evidence="1">The sequence shown here is derived from an EMBL/GenBank/DDBJ whole genome shotgun (WGS) entry which is preliminary data.</text>
</comment>
<name>A0A0V0RM21_9BILA</name>
<gene>
    <name evidence="1" type="ORF">T07_6389</name>
</gene>
<dbReference type="OrthoDB" id="5921417at2759"/>
<keyword evidence="2" id="KW-1185">Reference proteome</keyword>
<sequence length="150" mass="17930">MFYYHRCYITRKLQKVVLFDVQVQLISHLKEFRTLRCHWRSPSKIRLSFRYNSYNVHVTEIKISRNTNFSAAHLCDGECRMHGISLLWFPLRFLILYSISSLLPQHADADCHTAWLQPLDCFSRSYYLPSSLFKQLIGLEQLRLRISFLI</sequence>
<proteinExistence type="predicted"/>
<dbReference type="EMBL" id="JYDL01000129">
    <property type="protein sequence ID" value="KRX15515.1"/>
    <property type="molecule type" value="Genomic_DNA"/>
</dbReference>
<dbReference type="Proteomes" id="UP000054630">
    <property type="component" value="Unassembled WGS sequence"/>
</dbReference>
<protein>
    <submittedName>
        <fullName evidence="1">Uncharacterized protein</fullName>
    </submittedName>
</protein>